<dbReference type="GO" id="GO:0015562">
    <property type="term" value="F:efflux transmembrane transporter activity"/>
    <property type="evidence" value="ECO:0007669"/>
    <property type="project" value="InterPro"/>
</dbReference>
<feature type="coiled-coil region" evidence="1">
    <location>
        <begin position="28"/>
        <end position="55"/>
    </location>
</feature>
<dbReference type="InterPro" id="IPR010131">
    <property type="entry name" value="MdtP/NodT-like"/>
</dbReference>
<keyword evidence="4" id="KW-1185">Reference proteome</keyword>
<dbReference type="OrthoDB" id="712316at2"/>
<dbReference type="EMBL" id="LT838813">
    <property type="protein sequence ID" value="SMD45643.1"/>
    <property type="molecule type" value="Genomic_DNA"/>
</dbReference>
<dbReference type="Proteomes" id="UP000192333">
    <property type="component" value="Chromosome I"/>
</dbReference>
<dbReference type="PANTHER" id="PTHR30203:SF24">
    <property type="entry name" value="BLR4935 PROTEIN"/>
    <property type="match status" value="1"/>
</dbReference>
<evidence type="ECO:0000313" key="3">
    <source>
        <dbReference type="EMBL" id="SMD45643.1"/>
    </source>
</evidence>
<organism evidence="3 4">
    <name type="scientific">Aquiflexum balticum DSM 16537</name>
    <dbReference type="NCBI Taxonomy" id="758820"/>
    <lineage>
        <taxon>Bacteria</taxon>
        <taxon>Pseudomonadati</taxon>
        <taxon>Bacteroidota</taxon>
        <taxon>Cytophagia</taxon>
        <taxon>Cytophagales</taxon>
        <taxon>Cyclobacteriaceae</taxon>
        <taxon>Aquiflexum</taxon>
    </lineage>
</organism>
<evidence type="ECO:0000256" key="1">
    <source>
        <dbReference type="SAM" id="Coils"/>
    </source>
</evidence>
<dbReference type="PANTHER" id="PTHR30203">
    <property type="entry name" value="OUTER MEMBRANE CATION EFFLUX PROTEIN"/>
    <property type="match status" value="1"/>
</dbReference>
<proteinExistence type="predicted"/>
<name>A0A1W2H9T1_9BACT</name>
<dbReference type="Gene3D" id="1.20.1600.10">
    <property type="entry name" value="Outer membrane efflux proteins (OEP)"/>
    <property type="match status" value="1"/>
</dbReference>
<accession>A0A1W2H9T1</accession>
<dbReference type="STRING" id="758820.SAMN00777080_4302"/>
<evidence type="ECO:0000313" key="4">
    <source>
        <dbReference type="Proteomes" id="UP000192333"/>
    </source>
</evidence>
<feature type="signal peptide" evidence="2">
    <location>
        <begin position="1"/>
        <end position="18"/>
    </location>
</feature>
<gene>
    <name evidence="3" type="ORF">SAMN00777080_4302</name>
</gene>
<feature type="chain" id="PRO_5012935784" evidence="2">
    <location>
        <begin position="19"/>
        <end position="393"/>
    </location>
</feature>
<keyword evidence="1" id="KW-0175">Coiled coil</keyword>
<dbReference type="SUPFAM" id="SSF56954">
    <property type="entry name" value="Outer membrane efflux proteins (OEP)"/>
    <property type="match status" value="1"/>
</dbReference>
<sequence length="393" mass="45840">MKKSIILYTLLLLTFVNANGQSSFDVIMAEIEKNNKTLQANAQKQEAQNLQFKSEMPLYNPDIGYDFMYGFPLNAGNQTDILLNQTFDFPTVYGKRKQLANEQIAQSTYNFDAARQEVLFEAQSICIELVYRNKLHEQFQLRKTFTENLLSDFETKLETGDGNILDVNKARLQLIEINKEFQLNLSEINQLNQQLTALNGGIEIAFTETIYPEMDPIPFFEDLYLEIQSEDPTLKFIEMETVTAKKQLELSKAMALPKMEAGYRYQGILGQTFNGFHIGTSIPLWENKYKVRQSEAAVLFSDLRVREYQNEKFYDVKQLFEKYEKLSRTFNEYKTVLSAINSLEYLDKALEVGHISTIVYFMESNYYYMAYNNFLLTEKDYYAVKAEILKFRL</sequence>
<evidence type="ECO:0000256" key="2">
    <source>
        <dbReference type="SAM" id="SignalP"/>
    </source>
</evidence>
<keyword evidence="2" id="KW-0732">Signal</keyword>
<dbReference type="RefSeq" id="WP_084122562.1">
    <property type="nucleotide sequence ID" value="NZ_LT838813.1"/>
</dbReference>
<dbReference type="AlphaFoldDB" id="A0A1W2H9T1"/>
<protein>
    <submittedName>
        <fullName evidence="3">Outer membrane protein TolC</fullName>
    </submittedName>
</protein>
<reference evidence="4" key="1">
    <citation type="submission" date="2017-04" db="EMBL/GenBank/DDBJ databases">
        <authorList>
            <person name="Varghese N."/>
            <person name="Submissions S."/>
        </authorList>
    </citation>
    <scope>NUCLEOTIDE SEQUENCE [LARGE SCALE GENOMIC DNA]</scope>
    <source>
        <strain evidence="4">DSM 16537</strain>
    </source>
</reference>